<accession>A0A662Z213</accession>
<keyword evidence="7" id="KW-1185">Reference proteome</keyword>
<dbReference type="Proteomes" id="UP000243605">
    <property type="component" value="Unassembled WGS sequence"/>
</dbReference>
<gene>
    <name evidence="5" type="primary">ytkD</name>
    <name evidence="5" type="ORF">K8V35_06625</name>
    <name evidence="6" type="ORF">SAMN05192557_0697</name>
</gene>
<dbReference type="RefSeq" id="WP_245705617.1">
    <property type="nucleotide sequence ID" value="NZ_FOIT01000001.1"/>
</dbReference>
<dbReference type="EMBL" id="DYYI01000071">
    <property type="protein sequence ID" value="HJE20010.1"/>
    <property type="molecule type" value="Genomic_DNA"/>
</dbReference>
<dbReference type="PRINTS" id="PR00502">
    <property type="entry name" value="NUDIXFAMILY"/>
</dbReference>
<reference evidence="5" key="3">
    <citation type="submission" date="2021-09" db="EMBL/GenBank/DDBJ databases">
        <authorList>
            <person name="Gilroy R."/>
        </authorList>
    </citation>
    <scope>NUCLEOTIDE SEQUENCE</scope>
    <source>
        <strain evidence="5">6019</strain>
    </source>
</reference>
<dbReference type="AlphaFoldDB" id="A0A662Z213"/>
<dbReference type="CDD" id="cd04665">
    <property type="entry name" value="NUDIX_RppH"/>
    <property type="match status" value="1"/>
</dbReference>
<evidence type="ECO:0000256" key="2">
    <source>
        <dbReference type="ARBA" id="ARBA00022801"/>
    </source>
</evidence>
<dbReference type="NCBIfam" id="TIGR02705">
    <property type="entry name" value="nudix_YtkD"/>
    <property type="match status" value="1"/>
</dbReference>
<dbReference type="GO" id="GO:0016787">
    <property type="term" value="F:hydrolase activity"/>
    <property type="evidence" value="ECO:0007669"/>
    <property type="project" value="UniProtKB-KW"/>
</dbReference>
<evidence type="ECO:0000313" key="7">
    <source>
        <dbReference type="Proteomes" id="UP000243605"/>
    </source>
</evidence>
<dbReference type="InterPro" id="IPR000086">
    <property type="entry name" value="NUDIX_hydrolase_dom"/>
</dbReference>
<dbReference type="Pfam" id="PF00293">
    <property type="entry name" value="NUDIX"/>
    <property type="match status" value="1"/>
</dbReference>
<reference evidence="5" key="2">
    <citation type="journal article" date="2021" name="PeerJ">
        <title>Extensive microbial diversity within the chicken gut microbiome revealed by metagenomics and culture.</title>
        <authorList>
            <person name="Gilroy R."/>
            <person name="Ravi A."/>
            <person name="Getino M."/>
            <person name="Pursley I."/>
            <person name="Horton D.L."/>
            <person name="Alikhan N.F."/>
            <person name="Baker D."/>
            <person name="Gharbi K."/>
            <person name="Hall N."/>
            <person name="Watson M."/>
            <person name="Adriaenssens E.M."/>
            <person name="Foster-Nyarko E."/>
            <person name="Jarju S."/>
            <person name="Secka A."/>
            <person name="Antonio M."/>
            <person name="Oren A."/>
            <person name="Chaudhuri R.R."/>
            <person name="La Ragione R."/>
            <person name="Hildebrand F."/>
            <person name="Pallen M.J."/>
        </authorList>
    </citation>
    <scope>NUCLEOTIDE SEQUENCE</scope>
    <source>
        <strain evidence="5">6019</strain>
    </source>
</reference>
<evidence type="ECO:0000256" key="3">
    <source>
        <dbReference type="RuleBase" id="RU003476"/>
    </source>
</evidence>
<dbReference type="EMBL" id="FOIT01000001">
    <property type="protein sequence ID" value="SEV88098.1"/>
    <property type="molecule type" value="Genomic_DNA"/>
</dbReference>
<dbReference type="InterPro" id="IPR015797">
    <property type="entry name" value="NUDIX_hydrolase-like_dom_sf"/>
</dbReference>
<organism evidence="6 7">
    <name type="scientific">Aliicoccus persicus</name>
    <dbReference type="NCBI Taxonomy" id="930138"/>
    <lineage>
        <taxon>Bacteria</taxon>
        <taxon>Bacillati</taxon>
        <taxon>Bacillota</taxon>
        <taxon>Bacilli</taxon>
        <taxon>Bacillales</taxon>
        <taxon>Staphylococcaceae</taxon>
        <taxon>Aliicoccus</taxon>
    </lineage>
</organism>
<dbReference type="Proteomes" id="UP000763505">
    <property type="component" value="Unassembled WGS sequence"/>
</dbReference>
<feature type="domain" description="Nudix hydrolase" evidence="4">
    <location>
        <begin position="20"/>
        <end position="141"/>
    </location>
</feature>
<reference evidence="6 7" key="1">
    <citation type="submission" date="2016-10" db="EMBL/GenBank/DDBJ databases">
        <authorList>
            <person name="Varghese N."/>
            <person name="Submissions S."/>
        </authorList>
    </citation>
    <scope>NUCLEOTIDE SEQUENCE [LARGE SCALE GENOMIC DNA]</scope>
    <source>
        <strain evidence="6 7">IBRC-M10081</strain>
    </source>
</reference>
<dbReference type="PROSITE" id="PS51462">
    <property type="entry name" value="NUDIX"/>
    <property type="match status" value="1"/>
</dbReference>
<keyword evidence="2 3" id="KW-0378">Hydrolase</keyword>
<dbReference type="PROSITE" id="PS00893">
    <property type="entry name" value="NUDIX_BOX"/>
    <property type="match status" value="1"/>
</dbReference>
<dbReference type="InterPro" id="IPR014078">
    <property type="entry name" value="Nudix_YtkD"/>
</dbReference>
<evidence type="ECO:0000313" key="5">
    <source>
        <dbReference type="EMBL" id="HJE20010.1"/>
    </source>
</evidence>
<dbReference type="PANTHER" id="PTHR43736">
    <property type="entry name" value="ADP-RIBOSE PYROPHOSPHATASE"/>
    <property type="match status" value="1"/>
</dbReference>
<dbReference type="Gene3D" id="3.90.79.10">
    <property type="entry name" value="Nucleoside Triphosphate Pyrophosphohydrolase"/>
    <property type="match status" value="1"/>
</dbReference>
<name>A0A662Z213_9STAP</name>
<evidence type="ECO:0000313" key="6">
    <source>
        <dbReference type="EMBL" id="SEV88098.1"/>
    </source>
</evidence>
<sequence>MKFIDKNNHNVNLYVGQFSDSIEHVLIIPKYKKQYLLTHHSLRGIEFPGGKIEPGESMEEAAKRELFEETGGHINRLDYIGFYRVDSDPEIVKAVFFAEVLSLENQDDYLETQGPVFVSHLNELEEKLKSPLLLDQCVQYLYEMSKSHEFFK</sequence>
<evidence type="ECO:0000256" key="1">
    <source>
        <dbReference type="ARBA" id="ARBA00005582"/>
    </source>
</evidence>
<comment type="similarity">
    <text evidence="1 3">Belongs to the Nudix hydrolase family.</text>
</comment>
<dbReference type="PANTHER" id="PTHR43736:SF1">
    <property type="entry name" value="DIHYDRONEOPTERIN TRIPHOSPHATE DIPHOSPHATASE"/>
    <property type="match status" value="1"/>
</dbReference>
<dbReference type="InterPro" id="IPR020084">
    <property type="entry name" value="NUDIX_hydrolase_CS"/>
</dbReference>
<evidence type="ECO:0000259" key="4">
    <source>
        <dbReference type="PROSITE" id="PS51462"/>
    </source>
</evidence>
<proteinExistence type="inferred from homology"/>
<dbReference type="InterPro" id="IPR020476">
    <property type="entry name" value="Nudix_hydrolase"/>
</dbReference>
<protein>
    <submittedName>
        <fullName evidence="6">8-oxo-dGTPase</fullName>
    </submittedName>
    <submittedName>
        <fullName evidence="5">Nucleoside triphosphatase YtkD</fullName>
    </submittedName>
</protein>
<dbReference type="SUPFAM" id="SSF55811">
    <property type="entry name" value="Nudix"/>
    <property type="match status" value="1"/>
</dbReference>